<keyword evidence="2 4" id="KW-0238">DNA-binding</keyword>
<dbReference type="InterPro" id="IPR050109">
    <property type="entry name" value="HTH-type_TetR-like_transc_reg"/>
</dbReference>
<sequence>MTAAPTPPSPPPRRDAGRPRGATIVAAVLAAVRAELAETGFEGLSVERVARRAEVNKTSVYRRWPTREALVAAAMEGLLEEFGASPDTGSLRGDLHALAAPIAELAARPDGVALLRAALATTAPGDVRGAARQRVGPPVASASSIVDRARARGEWRDGADPQQAVFTLVGAIVHRTLLEHADPTGEWLDGLVDLVHRGVSADPPP</sequence>
<dbReference type="PANTHER" id="PTHR30055:SF148">
    <property type="entry name" value="TETR-FAMILY TRANSCRIPTIONAL REGULATOR"/>
    <property type="match status" value="1"/>
</dbReference>
<keyword evidence="7" id="KW-1185">Reference proteome</keyword>
<evidence type="ECO:0000256" key="1">
    <source>
        <dbReference type="ARBA" id="ARBA00023015"/>
    </source>
</evidence>
<keyword evidence="1" id="KW-0805">Transcription regulation</keyword>
<comment type="caution">
    <text evidence="6">The sequence shown here is derived from an EMBL/GenBank/DDBJ whole genome shotgun (WGS) entry which is preliminary data.</text>
</comment>
<dbReference type="Gene3D" id="1.10.357.10">
    <property type="entry name" value="Tetracycline Repressor, domain 2"/>
    <property type="match status" value="1"/>
</dbReference>
<dbReference type="RefSeq" id="WP_274233307.1">
    <property type="nucleotide sequence ID" value="NZ_BAABHQ010000027.1"/>
</dbReference>
<protein>
    <submittedName>
        <fullName evidence="6">TetR/AcrR family transcriptional regulator</fullName>
    </submittedName>
</protein>
<name>A0ABP9F7P7_9PSEU</name>
<dbReference type="Proteomes" id="UP001500457">
    <property type="component" value="Unassembled WGS sequence"/>
</dbReference>
<dbReference type="Gene3D" id="1.10.10.60">
    <property type="entry name" value="Homeodomain-like"/>
    <property type="match status" value="1"/>
</dbReference>
<organism evidence="6 7">
    <name type="scientific">Actinomycetospora straminea</name>
    <dbReference type="NCBI Taxonomy" id="663607"/>
    <lineage>
        <taxon>Bacteria</taxon>
        <taxon>Bacillati</taxon>
        <taxon>Actinomycetota</taxon>
        <taxon>Actinomycetes</taxon>
        <taxon>Pseudonocardiales</taxon>
        <taxon>Pseudonocardiaceae</taxon>
        <taxon>Actinomycetospora</taxon>
    </lineage>
</organism>
<evidence type="ECO:0000256" key="2">
    <source>
        <dbReference type="ARBA" id="ARBA00023125"/>
    </source>
</evidence>
<dbReference type="PROSITE" id="PS50977">
    <property type="entry name" value="HTH_TETR_2"/>
    <property type="match status" value="1"/>
</dbReference>
<evidence type="ECO:0000259" key="5">
    <source>
        <dbReference type="PROSITE" id="PS50977"/>
    </source>
</evidence>
<dbReference type="EMBL" id="BAABHQ010000027">
    <property type="protein sequence ID" value="GAA4895445.1"/>
    <property type="molecule type" value="Genomic_DNA"/>
</dbReference>
<dbReference type="SUPFAM" id="SSF46689">
    <property type="entry name" value="Homeodomain-like"/>
    <property type="match status" value="1"/>
</dbReference>
<feature type="DNA-binding region" description="H-T-H motif" evidence="4">
    <location>
        <begin position="45"/>
        <end position="64"/>
    </location>
</feature>
<accession>A0ABP9F7P7</accession>
<evidence type="ECO:0000313" key="6">
    <source>
        <dbReference type="EMBL" id="GAA4895445.1"/>
    </source>
</evidence>
<evidence type="ECO:0000313" key="7">
    <source>
        <dbReference type="Proteomes" id="UP001500457"/>
    </source>
</evidence>
<evidence type="ECO:0000256" key="4">
    <source>
        <dbReference type="PROSITE-ProRule" id="PRU00335"/>
    </source>
</evidence>
<evidence type="ECO:0000256" key="3">
    <source>
        <dbReference type="ARBA" id="ARBA00023163"/>
    </source>
</evidence>
<dbReference type="PANTHER" id="PTHR30055">
    <property type="entry name" value="HTH-TYPE TRANSCRIPTIONAL REGULATOR RUTR"/>
    <property type="match status" value="1"/>
</dbReference>
<dbReference type="Pfam" id="PF16859">
    <property type="entry name" value="TetR_C_11"/>
    <property type="match status" value="1"/>
</dbReference>
<dbReference type="SUPFAM" id="SSF48498">
    <property type="entry name" value="Tetracyclin repressor-like, C-terminal domain"/>
    <property type="match status" value="1"/>
</dbReference>
<feature type="domain" description="HTH tetR-type" evidence="5">
    <location>
        <begin position="22"/>
        <end position="82"/>
    </location>
</feature>
<proteinExistence type="predicted"/>
<dbReference type="InterPro" id="IPR001647">
    <property type="entry name" value="HTH_TetR"/>
</dbReference>
<dbReference type="Pfam" id="PF00440">
    <property type="entry name" value="TetR_N"/>
    <property type="match status" value="1"/>
</dbReference>
<gene>
    <name evidence="6" type="ORF">GCM10023203_57220</name>
</gene>
<reference evidence="7" key="1">
    <citation type="journal article" date="2019" name="Int. J. Syst. Evol. Microbiol.">
        <title>The Global Catalogue of Microorganisms (GCM) 10K type strain sequencing project: providing services to taxonomists for standard genome sequencing and annotation.</title>
        <authorList>
            <consortium name="The Broad Institute Genomics Platform"/>
            <consortium name="The Broad Institute Genome Sequencing Center for Infectious Disease"/>
            <person name="Wu L."/>
            <person name="Ma J."/>
        </authorList>
    </citation>
    <scope>NUCLEOTIDE SEQUENCE [LARGE SCALE GENOMIC DNA]</scope>
    <source>
        <strain evidence="7">JCM 17983</strain>
    </source>
</reference>
<dbReference type="InterPro" id="IPR011075">
    <property type="entry name" value="TetR_C"/>
</dbReference>
<dbReference type="InterPro" id="IPR009057">
    <property type="entry name" value="Homeodomain-like_sf"/>
</dbReference>
<dbReference type="InterPro" id="IPR036271">
    <property type="entry name" value="Tet_transcr_reg_TetR-rel_C_sf"/>
</dbReference>
<keyword evidence="3" id="KW-0804">Transcription</keyword>